<evidence type="ECO:0000256" key="10">
    <source>
        <dbReference type="ARBA" id="ARBA00069229"/>
    </source>
</evidence>
<accession>A0A0G4IVL3</accession>
<feature type="domain" description="tRNA wybutosine-synthesizing protein" evidence="12">
    <location>
        <begin position="43"/>
        <end position="246"/>
    </location>
</feature>
<dbReference type="GO" id="GO:0008168">
    <property type="term" value="F:methyltransferase activity"/>
    <property type="evidence" value="ECO:0007669"/>
    <property type="project" value="UniProtKB-KW"/>
</dbReference>
<protein>
    <recommendedName>
        <fullName evidence="10">tRNA wybutosine-synthesizing protein 3</fullName>
        <ecNumber evidence="2">2.1.1.282</ecNumber>
    </recommendedName>
    <alternativeName>
        <fullName evidence="7">tRNA(Phe) 7-((3-amino-3-carboxypropyl)-4-demethylwyosine(37)-N(4))-methyltransferase</fullName>
    </alternativeName>
</protein>
<evidence type="ECO:0000313" key="13">
    <source>
        <dbReference type="EMBL" id="CEO99159.1"/>
    </source>
</evidence>
<dbReference type="GO" id="GO:0008033">
    <property type="term" value="P:tRNA processing"/>
    <property type="evidence" value="ECO:0007669"/>
    <property type="project" value="UniProtKB-KW"/>
</dbReference>
<evidence type="ECO:0000313" key="14">
    <source>
        <dbReference type="Proteomes" id="UP000039324"/>
    </source>
</evidence>
<reference evidence="13 14" key="1">
    <citation type="submission" date="2015-02" db="EMBL/GenBank/DDBJ databases">
        <authorList>
            <person name="Chooi Y.-H."/>
        </authorList>
    </citation>
    <scope>NUCLEOTIDE SEQUENCE [LARGE SCALE GENOMIC DNA]</scope>
    <source>
        <strain evidence="13">E3</strain>
    </source>
</reference>
<gene>
    <name evidence="13" type="ORF">PBRA_001064</name>
</gene>
<evidence type="ECO:0000256" key="6">
    <source>
        <dbReference type="ARBA" id="ARBA00022694"/>
    </source>
</evidence>
<evidence type="ECO:0000256" key="4">
    <source>
        <dbReference type="ARBA" id="ARBA00022679"/>
    </source>
</evidence>
<organism evidence="13 14">
    <name type="scientific">Plasmodiophora brassicae</name>
    <name type="common">Clubroot disease agent</name>
    <dbReference type="NCBI Taxonomy" id="37360"/>
    <lineage>
        <taxon>Eukaryota</taxon>
        <taxon>Sar</taxon>
        <taxon>Rhizaria</taxon>
        <taxon>Endomyxa</taxon>
        <taxon>Phytomyxea</taxon>
        <taxon>Plasmodiophorida</taxon>
        <taxon>Plasmodiophoridae</taxon>
        <taxon>Plasmodiophora</taxon>
    </lineage>
</organism>
<dbReference type="STRING" id="37360.A0A0G4IVL3"/>
<dbReference type="EMBL" id="CDSF01000090">
    <property type="protein sequence ID" value="CEO99159.1"/>
    <property type="molecule type" value="Genomic_DNA"/>
</dbReference>
<comment type="catalytic activity">
    <reaction evidence="8">
        <text>4-demethyl-7-[(3S)-3-amino-3-carboxypropyl]wyosine(37) in tRNA(Phe) + S-adenosyl-L-methionine = 7-[(3S)-3-amino-3-carboxypropyl]wyosine(37) in tRNA(Phe) + S-adenosyl-L-homocysteine + H(+)</text>
        <dbReference type="Rhea" id="RHEA:36635"/>
        <dbReference type="Rhea" id="RHEA-COMP:10378"/>
        <dbReference type="Rhea" id="RHEA-COMP:10379"/>
        <dbReference type="ChEBI" id="CHEBI:15378"/>
        <dbReference type="ChEBI" id="CHEBI:57856"/>
        <dbReference type="ChEBI" id="CHEBI:59789"/>
        <dbReference type="ChEBI" id="CHEBI:73543"/>
        <dbReference type="ChEBI" id="CHEBI:73550"/>
        <dbReference type="EC" id="2.1.1.282"/>
    </reaction>
</comment>
<feature type="region of interest" description="Disordered" evidence="11">
    <location>
        <begin position="264"/>
        <end position="295"/>
    </location>
</feature>
<feature type="non-terminal residue" evidence="13">
    <location>
        <position position="1"/>
    </location>
</feature>
<evidence type="ECO:0000256" key="8">
    <source>
        <dbReference type="ARBA" id="ARBA00049202"/>
    </source>
</evidence>
<evidence type="ECO:0000256" key="5">
    <source>
        <dbReference type="ARBA" id="ARBA00022691"/>
    </source>
</evidence>
<dbReference type="InterPro" id="IPR036602">
    <property type="entry name" value="tRNA_yW-synthesising-like_sf"/>
</dbReference>
<dbReference type="Proteomes" id="UP000039324">
    <property type="component" value="Unassembled WGS sequence"/>
</dbReference>
<keyword evidence="14" id="KW-1185">Reference proteome</keyword>
<evidence type="ECO:0000256" key="2">
    <source>
        <dbReference type="ARBA" id="ARBA00012750"/>
    </source>
</evidence>
<feature type="non-terminal residue" evidence="13">
    <location>
        <position position="295"/>
    </location>
</feature>
<dbReference type="PANTHER" id="PTHR48418:SF1">
    <property type="entry name" value="TRNA WYBUTOSINE-SYNTHESIZING PROTEIN 3"/>
    <property type="match status" value="1"/>
</dbReference>
<comment type="function">
    <text evidence="9">S-adenosyl-L-methionine-dependent methyltransferase that acts as a component of the wybutosine biosynthesis pathway. Wybutosine is a hyper modified guanosine with a tricyclic base found at the 3'-position adjacent to the anticodon of eukaryotic phenylalanine tRNA. Probably methylates N-4 position of wybutosine-86 to produce wybutosine-72.</text>
</comment>
<keyword evidence="4" id="KW-0808">Transferase</keyword>
<dbReference type="AlphaFoldDB" id="A0A0G4IVL3"/>
<evidence type="ECO:0000256" key="9">
    <source>
        <dbReference type="ARBA" id="ARBA00058049"/>
    </source>
</evidence>
<evidence type="ECO:0000256" key="3">
    <source>
        <dbReference type="ARBA" id="ARBA00022603"/>
    </source>
</evidence>
<evidence type="ECO:0000256" key="1">
    <source>
        <dbReference type="ARBA" id="ARBA00008569"/>
    </source>
</evidence>
<proteinExistence type="inferred from homology"/>
<keyword evidence="5" id="KW-0949">S-adenosyl-L-methionine</keyword>
<dbReference type="FunFam" id="3.30.1960.10:FF:000003">
    <property type="entry name" value="tRNA methyltransferase"/>
    <property type="match status" value="1"/>
</dbReference>
<dbReference type="EC" id="2.1.1.282" evidence="2"/>
<keyword evidence="6" id="KW-0819">tRNA processing</keyword>
<evidence type="ECO:0000259" key="12">
    <source>
        <dbReference type="Pfam" id="PF02676"/>
    </source>
</evidence>
<sequence length="295" mass="32526">LPDSRAASKVFLRCAAFERAHFAQLHMRSVARAAAAAASFDERKRRILSCRGDKSPKGSIDDLVLPIMDVVNQCDDFVTTSSCSGRVAVYVDCDPEDVSRKVKKGGVWLFVSHDALPVDDVVCTIFPRHSEGDGTLRFCVDEYPDASAPLVYFKFEPFILHVASRSEQAAQAFLATSLRAGYGNSGIQKLNVQVRDTLKLDVPIGTYSGDTISLFVSKPYIELLSRLANDKFRENVAKLDRYQAIIASGLVFGPSMTSETRAERIERNRSAGMVAGAGRREQRRHARDSDSDSEP</sequence>
<dbReference type="PANTHER" id="PTHR48418">
    <property type="entry name" value="TRNA WYBUTOSINE-SYNTHESIZING PROTEIN 3"/>
    <property type="match status" value="1"/>
</dbReference>
<dbReference type="OrthoDB" id="48625at2759"/>
<comment type="similarity">
    <text evidence="1">Belongs to the TYW3 family.</text>
</comment>
<dbReference type="SUPFAM" id="SSF111278">
    <property type="entry name" value="SSo0622-like"/>
    <property type="match status" value="1"/>
</dbReference>
<dbReference type="InterPro" id="IPR003827">
    <property type="entry name" value="tRNA_yW-synthesising"/>
</dbReference>
<evidence type="ECO:0000256" key="7">
    <source>
        <dbReference type="ARBA" id="ARBA00030554"/>
    </source>
</evidence>
<dbReference type="Gene3D" id="3.30.1960.10">
    <property type="entry name" value="tRNA wybutosine-synthesizing-like"/>
    <property type="match status" value="1"/>
</dbReference>
<dbReference type="GO" id="GO:0032259">
    <property type="term" value="P:methylation"/>
    <property type="evidence" value="ECO:0007669"/>
    <property type="project" value="UniProtKB-KW"/>
</dbReference>
<name>A0A0G4IVL3_PLABS</name>
<dbReference type="Pfam" id="PF02676">
    <property type="entry name" value="TYW3"/>
    <property type="match status" value="1"/>
</dbReference>
<keyword evidence="3" id="KW-0489">Methyltransferase</keyword>
<evidence type="ECO:0000256" key="11">
    <source>
        <dbReference type="SAM" id="MobiDB-lite"/>
    </source>
</evidence>